<evidence type="ECO:0000313" key="2">
    <source>
        <dbReference type="EMBL" id="MBC5731081.1"/>
    </source>
</evidence>
<dbReference type="InterPro" id="IPR024301">
    <property type="entry name" value="Amidase_6"/>
</dbReference>
<keyword evidence="3" id="KW-1185">Reference proteome</keyword>
<gene>
    <name evidence="2" type="ORF">H8S34_09595</name>
</gene>
<sequence length="167" mass="19363">MLTFPYDRVRAVTYAHQWAYRRNPRYYDYQDIGGDCTNFASQCLYAGSGVMNFTPTFGWYYRNANDKAPAWSGVEYFRNFLVREEENEGPFGREAPMADIKPGDFVQLDLGYGRFSHTSIVVAVGRRPNPQNILVATHSMDSDYRPLRSYSYEKVRFIHILGVRSLI</sequence>
<dbReference type="PANTHER" id="PTHR40032">
    <property type="entry name" value="EXPORTED PROTEIN-RELATED"/>
    <property type="match status" value="1"/>
</dbReference>
<protein>
    <submittedName>
        <fullName evidence="2">Amidase domain-containing protein</fullName>
    </submittedName>
</protein>
<dbReference type="PANTHER" id="PTHR40032:SF1">
    <property type="entry name" value="EXPORTED PROTEIN"/>
    <property type="match status" value="1"/>
</dbReference>
<dbReference type="Pfam" id="PF12671">
    <property type="entry name" value="Amidase_6"/>
    <property type="match status" value="1"/>
</dbReference>
<proteinExistence type="predicted"/>
<accession>A0ABR7HUJ2</accession>
<organism evidence="2 3">
    <name type="scientific">Pseudoflavonifractor hominis</name>
    <dbReference type="NCBI Taxonomy" id="2763059"/>
    <lineage>
        <taxon>Bacteria</taxon>
        <taxon>Bacillati</taxon>
        <taxon>Bacillota</taxon>
        <taxon>Clostridia</taxon>
        <taxon>Eubacteriales</taxon>
        <taxon>Oscillospiraceae</taxon>
        <taxon>Pseudoflavonifractor</taxon>
    </lineage>
</organism>
<dbReference type="Proteomes" id="UP000660021">
    <property type="component" value="Unassembled WGS sequence"/>
</dbReference>
<evidence type="ECO:0000259" key="1">
    <source>
        <dbReference type="Pfam" id="PF12671"/>
    </source>
</evidence>
<comment type="caution">
    <text evidence="2">The sequence shown here is derived from an EMBL/GenBank/DDBJ whole genome shotgun (WGS) entry which is preliminary data.</text>
</comment>
<dbReference type="RefSeq" id="WP_186963830.1">
    <property type="nucleotide sequence ID" value="NZ_JACOPR010000005.1"/>
</dbReference>
<dbReference type="EMBL" id="JACOPR010000005">
    <property type="protein sequence ID" value="MBC5731081.1"/>
    <property type="molecule type" value="Genomic_DNA"/>
</dbReference>
<reference evidence="2 3" key="1">
    <citation type="submission" date="2020-08" db="EMBL/GenBank/DDBJ databases">
        <title>Genome public.</title>
        <authorList>
            <person name="Liu C."/>
            <person name="Sun Q."/>
        </authorList>
    </citation>
    <scope>NUCLEOTIDE SEQUENCE [LARGE SCALE GENOMIC DNA]</scope>
    <source>
        <strain evidence="2 3">New-38</strain>
    </source>
</reference>
<name>A0ABR7HUJ2_9FIRM</name>
<evidence type="ECO:0000313" key="3">
    <source>
        <dbReference type="Proteomes" id="UP000660021"/>
    </source>
</evidence>
<feature type="domain" description="Putative amidase" evidence="1">
    <location>
        <begin position="6"/>
        <end position="160"/>
    </location>
</feature>